<dbReference type="Pfam" id="PF10508">
    <property type="entry name" value="Proteasom_PSMB"/>
    <property type="match status" value="1"/>
</dbReference>
<dbReference type="Proteomes" id="UP000663760">
    <property type="component" value="Chromosome 6"/>
</dbReference>
<dbReference type="AlphaFoldDB" id="A0A7I8KI87"/>
<evidence type="ECO:0000313" key="2">
    <source>
        <dbReference type="Proteomes" id="UP000663760"/>
    </source>
</evidence>
<dbReference type="InterPro" id="IPR011989">
    <property type="entry name" value="ARM-like"/>
</dbReference>
<dbReference type="GO" id="GO:0043248">
    <property type="term" value="P:proteasome assembly"/>
    <property type="evidence" value="ECO:0007669"/>
    <property type="project" value="InterPro"/>
</dbReference>
<sequence>MEEPSQPVDVEQLLEAASDFGHYPGAHSDEFVKEFLDRYPLHVLFSILQNVGEPGTEDTLVSCLESIFRTNFGASLIRNYVPYVRAGLLANSEMVNCLACRAVSNLLEKADEDLETAVQLIVEHDIYPLLMKCLLDGNELVAAASLDAIKNLAKSPKGINLIFPPNINEVTHLKSTAARCSSLARVRILSLVAKLFSLSDSVASVIYNSDLLTLFEVEISKTNDMLTTLSALELLYELAESPHSTKFLLKTTLLQLLASMISNSNVDPALRTRAVLITGRLLSPSENYTLIDESSVKTSLMAIDERLESLKGQHTDECESALEALGEIGSSMHGAELLLTSPAPVARHVVASAFDHHGKGKQMAALHALASICGVDRSDDKKLLTNEAEDCLRRLTYEMAANSSKPTPSGLLLSLLRQEPEMRLAAYRLIAALVARPWSLLDVCSKMDIINIVTDPHTETTKNGMDARHLCCTAISKSLAGSNRLSDPTLAAIAEKLQEAVRRGPYLAKRHVEAKPIVVTAERF</sequence>
<reference evidence="1" key="1">
    <citation type="submission" date="2020-02" db="EMBL/GenBank/DDBJ databases">
        <authorList>
            <person name="Scholz U."/>
            <person name="Mascher M."/>
            <person name="Fiebig A."/>
        </authorList>
    </citation>
    <scope>NUCLEOTIDE SEQUENCE</scope>
</reference>
<dbReference type="OrthoDB" id="10250600at2759"/>
<evidence type="ECO:0000313" key="1">
    <source>
        <dbReference type="EMBL" id="CAA7397493.1"/>
    </source>
</evidence>
<accession>A0A7I8KI87</accession>
<dbReference type="SUPFAM" id="SSF48371">
    <property type="entry name" value="ARM repeat"/>
    <property type="match status" value="1"/>
</dbReference>
<proteinExistence type="predicted"/>
<organism evidence="1 2">
    <name type="scientific">Spirodela intermedia</name>
    <name type="common">Intermediate duckweed</name>
    <dbReference type="NCBI Taxonomy" id="51605"/>
    <lineage>
        <taxon>Eukaryota</taxon>
        <taxon>Viridiplantae</taxon>
        <taxon>Streptophyta</taxon>
        <taxon>Embryophyta</taxon>
        <taxon>Tracheophyta</taxon>
        <taxon>Spermatophyta</taxon>
        <taxon>Magnoliopsida</taxon>
        <taxon>Liliopsida</taxon>
        <taxon>Araceae</taxon>
        <taxon>Lemnoideae</taxon>
        <taxon>Spirodela</taxon>
    </lineage>
</organism>
<dbReference type="EMBL" id="LR746269">
    <property type="protein sequence ID" value="CAA7397493.1"/>
    <property type="molecule type" value="Genomic_DNA"/>
</dbReference>
<keyword evidence="2" id="KW-1185">Reference proteome</keyword>
<name>A0A7I8KI87_SPIIN</name>
<protein>
    <submittedName>
        <fullName evidence="1">Uncharacterized protein</fullName>
    </submittedName>
</protein>
<dbReference type="GO" id="GO:0005829">
    <property type="term" value="C:cytosol"/>
    <property type="evidence" value="ECO:0007669"/>
    <property type="project" value="TreeGrafter"/>
</dbReference>
<dbReference type="PANTHER" id="PTHR13554:SF10">
    <property type="entry name" value="26S PROTEASOME NON-ATPASE REGULATORY SUBUNIT 5"/>
    <property type="match status" value="1"/>
</dbReference>
<gene>
    <name evidence="1" type="ORF">SI8410_06008158</name>
</gene>
<dbReference type="Gene3D" id="1.25.10.10">
    <property type="entry name" value="Leucine-rich Repeat Variant"/>
    <property type="match status" value="2"/>
</dbReference>
<dbReference type="PANTHER" id="PTHR13554">
    <property type="entry name" value="26S PROTEASOME NON-ATPASE REGULATORY SUBUNIT 5-RELATED"/>
    <property type="match status" value="1"/>
</dbReference>
<dbReference type="InterPro" id="IPR019538">
    <property type="entry name" value="PSMD5"/>
</dbReference>
<dbReference type="InterPro" id="IPR016024">
    <property type="entry name" value="ARM-type_fold"/>
</dbReference>